<dbReference type="EMBL" id="CAADRA010005430">
    <property type="protein sequence ID" value="VFT89759.1"/>
    <property type="molecule type" value="Genomic_DNA"/>
</dbReference>
<reference evidence="2 3" key="1">
    <citation type="submission" date="2019-03" db="EMBL/GenBank/DDBJ databases">
        <authorList>
            <person name="Gaulin E."/>
            <person name="Dumas B."/>
        </authorList>
    </citation>
    <scope>NUCLEOTIDE SEQUENCE [LARGE SCALE GENOMIC DNA]</scope>
    <source>
        <strain evidence="2">CBS 568.67</strain>
    </source>
</reference>
<accession>A0A485KWU7</accession>
<protein>
    <submittedName>
        <fullName evidence="2">Aste57867_12913 protein</fullName>
    </submittedName>
</protein>
<dbReference type="Proteomes" id="UP000332933">
    <property type="component" value="Unassembled WGS sequence"/>
</dbReference>
<sequence>MDSAGQRRQYETQRKREYRALKRKQAKHLRHEILFLEDHLQQLLHAKVATQKHSVHNQWNNVSLTQNRSLRAHVRYHDAIVLVLQAWVASSLQRSIDGTTTWLDSTLLADPVARQYGYQWLTDRVFHTAEMDGHQSSTVDDAMDLRVVVDDDDVDSVGIYATFQCTLFAPLDQIAAFFWQNQSSMLDRRFPDHLTHTRSCNDDLLVYAHTYAGQSNTNMCTLARRYNLPGRVILVNVFVRDDECVPLSGQDIRPHGIGYRILQQIADDVTLMRCGVQQCTPVTVDGRIPFERTAARFGVPPSTPRQVALAQIEAKGLEFFSGQETAVRAKMMQQLQRH</sequence>
<keyword evidence="3" id="KW-1185">Reference proteome</keyword>
<dbReference type="AlphaFoldDB" id="A0A485KWU7"/>
<organism evidence="2 3">
    <name type="scientific">Aphanomyces stellatus</name>
    <dbReference type="NCBI Taxonomy" id="120398"/>
    <lineage>
        <taxon>Eukaryota</taxon>
        <taxon>Sar</taxon>
        <taxon>Stramenopiles</taxon>
        <taxon>Oomycota</taxon>
        <taxon>Saprolegniomycetes</taxon>
        <taxon>Saprolegniales</taxon>
        <taxon>Verrucalvaceae</taxon>
        <taxon>Aphanomyces</taxon>
    </lineage>
</organism>
<name>A0A485KWU7_9STRA</name>
<evidence type="ECO:0000313" key="1">
    <source>
        <dbReference type="EMBL" id="KAF0696316.1"/>
    </source>
</evidence>
<gene>
    <name evidence="2" type="primary">Aste57867_12913</name>
    <name evidence="1" type="ORF">As57867_012865</name>
    <name evidence="2" type="ORF">ASTE57867_12913</name>
</gene>
<evidence type="ECO:0000313" key="3">
    <source>
        <dbReference type="Proteomes" id="UP000332933"/>
    </source>
</evidence>
<dbReference type="EMBL" id="VJMH01005409">
    <property type="protein sequence ID" value="KAF0696316.1"/>
    <property type="molecule type" value="Genomic_DNA"/>
</dbReference>
<evidence type="ECO:0000313" key="2">
    <source>
        <dbReference type="EMBL" id="VFT89759.1"/>
    </source>
</evidence>
<proteinExistence type="predicted"/>
<reference evidence="1" key="2">
    <citation type="submission" date="2019-06" db="EMBL/GenBank/DDBJ databases">
        <title>Genomics analysis of Aphanomyces spp. identifies a new class of oomycete effector associated with host adaptation.</title>
        <authorList>
            <person name="Gaulin E."/>
        </authorList>
    </citation>
    <scope>NUCLEOTIDE SEQUENCE</scope>
    <source>
        <strain evidence="1">CBS 578.67</strain>
    </source>
</reference>